<dbReference type="GO" id="GO:0030638">
    <property type="term" value="P:polyketide metabolic process"/>
    <property type="evidence" value="ECO:0007669"/>
    <property type="project" value="InterPro"/>
</dbReference>
<organism evidence="1">
    <name type="scientific">freshwater metagenome</name>
    <dbReference type="NCBI Taxonomy" id="449393"/>
    <lineage>
        <taxon>unclassified sequences</taxon>
        <taxon>metagenomes</taxon>
        <taxon>ecological metagenomes</taxon>
    </lineage>
</organism>
<accession>A0A6J5ZP89</accession>
<reference evidence="1" key="1">
    <citation type="submission" date="2020-05" db="EMBL/GenBank/DDBJ databases">
        <authorList>
            <person name="Chiriac C."/>
            <person name="Salcher M."/>
            <person name="Ghai R."/>
            <person name="Kavagutti S V."/>
        </authorList>
    </citation>
    <scope>NUCLEOTIDE SEQUENCE</scope>
</reference>
<proteinExistence type="predicted"/>
<dbReference type="PANTHER" id="PTHR38436">
    <property type="entry name" value="POLYKETIDE CYCLASE SNOAL-LIKE DOMAIN"/>
    <property type="match status" value="1"/>
</dbReference>
<name>A0A6J5ZP89_9ZZZZ</name>
<evidence type="ECO:0000313" key="1">
    <source>
        <dbReference type="EMBL" id="CAB4342657.1"/>
    </source>
</evidence>
<gene>
    <name evidence="1" type="ORF">UFOPK3547_00721</name>
</gene>
<protein>
    <submittedName>
        <fullName evidence="1">Unannotated protein</fullName>
    </submittedName>
</protein>
<dbReference type="Pfam" id="PF07366">
    <property type="entry name" value="SnoaL"/>
    <property type="match status" value="1"/>
</dbReference>
<dbReference type="PANTHER" id="PTHR38436:SF1">
    <property type="entry name" value="ESTER CYCLASE"/>
    <property type="match status" value="1"/>
</dbReference>
<dbReference type="Gene3D" id="3.10.450.50">
    <property type="match status" value="1"/>
</dbReference>
<dbReference type="InterPro" id="IPR009959">
    <property type="entry name" value="Cyclase_SnoaL-like"/>
</dbReference>
<dbReference type="EMBL" id="CAESAN010000049">
    <property type="protein sequence ID" value="CAB4342657.1"/>
    <property type="molecule type" value="Genomic_DNA"/>
</dbReference>
<dbReference type="SUPFAM" id="SSF54427">
    <property type="entry name" value="NTF2-like"/>
    <property type="match status" value="1"/>
</dbReference>
<sequence>MSDWADEFFRNWQIAWNTGTEAVLEYVTDDIEYWDVTLEEPIRGRDAYAKHCDGFFAAFSHLDWSMREPVVHEGDRVAEPWAFRGLNSGPLWIGLPASGKWLETKGTDIFEFRDGKVCREHSFYDVVSSLRQLGLWPAIGSRAEALAMGVGGVAIRGARAVGR</sequence>
<dbReference type="InterPro" id="IPR032710">
    <property type="entry name" value="NTF2-like_dom_sf"/>
</dbReference>
<dbReference type="AlphaFoldDB" id="A0A6J5ZP89"/>